<evidence type="ECO:0000313" key="1">
    <source>
        <dbReference type="EMBL" id="PZO91304.1"/>
    </source>
</evidence>
<protein>
    <submittedName>
        <fullName evidence="1">Uncharacterized protein</fullName>
    </submittedName>
</protein>
<dbReference type="Proteomes" id="UP000249066">
    <property type="component" value="Unassembled WGS sequence"/>
</dbReference>
<gene>
    <name evidence="1" type="ORF">DI623_03685</name>
</gene>
<comment type="caution">
    <text evidence="1">The sequence shown here is derived from an EMBL/GenBank/DDBJ whole genome shotgun (WGS) entry which is preliminary data.</text>
</comment>
<organism evidence="1 2">
    <name type="scientific">Sphingomonas sanxanigenens</name>
    <dbReference type="NCBI Taxonomy" id="397260"/>
    <lineage>
        <taxon>Bacteria</taxon>
        <taxon>Pseudomonadati</taxon>
        <taxon>Pseudomonadota</taxon>
        <taxon>Alphaproteobacteria</taxon>
        <taxon>Sphingomonadales</taxon>
        <taxon>Sphingomonadaceae</taxon>
        <taxon>Sphingomonas</taxon>
    </lineage>
</organism>
<dbReference type="EMBL" id="QFNN01000011">
    <property type="protein sequence ID" value="PZO91304.1"/>
    <property type="molecule type" value="Genomic_DNA"/>
</dbReference>
<accession>A0A2W5A9U6</accession>
<reference evidence="1 2" key="1">
    <citation type="submission" date="2017-08" db="EMBL/GenBank/DDBJ databases">
        <title>Infants hospitalized years apart are colonized by the same room-sourced microbial strains.</title>
        <authorList>
            <person name="Brooks B."/>
            <person name="Olm M.R."/>
            <person name="Firek B.A."/>
            <person name="Baker R."/>
            <person name="Thomas B.C."/>
            <person name="Morowitz M.J."/>
            <person name="Banfield J.F."/>
        </authorList>
    </citation>
    <scope>NUCLEOTIDE SEQUENCE [LARGE SCALE GENOMIC DNA]</scope>
    <source>
        <strain evidence="1">S2_018_000_R2_101</strain>
    </source>
</reference>
<name>A0A2W5A9U6_9SPHN</name>
<sequence>MQCKAEPSKRIVLSTLSIRSVAEGERGTIIVAPMFGTRRVHIVRQSVDEVQAMLAEARRTRGLFSGRLTFDLVEADDTD</sequence>
<proteinExistence type="predicted"/>
<evidence type="ECO:0000313" key="2">
    <source>
        <dbReference type="Proteomes" id="UP000249066"/>
    </source>
</evidence>
<dbReference type="AlphaFoldDB" id="A0A2W5A9U6"/>